<dbReference type="SUPFAM" id="SSF46689">
    <property type="entry name" value="Homeodomain-like"/>
    <property type="match status" value="1"/>
</dbReference>
<gene>
    <name evidence="7" type="ORF">SAMN05444858_10531</name>
</gene>
<dbReference type="InterPro" id="IPR003012">
    <property type="entry name" value="Tet_transcr_reg_TetR"/>
</dbReference>
<protein>
    <submittedName>
        <fullName evidence="7">Transcriptional regulator, TetR family</fullName>
    </submittedName>
</protein>
<evidence type="ECO:0000256" key="4">
    <source>
        <dbReference type="ARBA" id="ARBA00023163"/>
    </source>
</evidence>
<dbReference type="InterPro" id="IPR009057">
    <property type="entry name" value="Homeodomain-like_sf"/>
</dbReference>
<dbReference type="PANTHER" id="PTHR30055:SF151">
    <property type="entry name" value="TRANSCRIPTIONAL REGULATORY PROTEIN"/>
    <property type="match status" value="1"/>
</dbReference>
<reference evidence="7 8" key="1">
    <citation type="submission" date="2017-01" db="EMBL/GenBank/DDBJ databases">
        <authorList>
            <person name="Mah S.A."/>
            <person name="Swanson W.J."/>
            <person name="Moy G.W."/>
            <person name="Vacquier V.D."/>
        </authorList>
    </citation>
    <scope>NUCLEOTIDE SEQUENCE [LARGE SCALE GENOMIC DNA]</scope>
    <source>
        <strain evidence="7 8">DSM 45758</strain>
    </source>
</reference>
<dbReference type="InterPro" id="IPR004111">
    <property type="entry name" value="Repressor_TetR_C"/>
</dbReference>
<keyword evidence="8" id="KW-1185">Reference proteome</keyword>
<dbReference type="InterPro" id="IPR001647">
    <property type="entry name" value="HTH_TetR"/>
</dbReference>
<dbReference type="Gene3D" id="1.10.10.60">
    <property type="entry name" value="Homeodomain-like"/>
    <property type="match status" value="1"/>
</dbReference>
<dbReference type="PROSITE" id="PS50977">
    <property type="entry name" value="HTH_TETR_2"/>
    <property type="match status" value="1"/>
</dbReference>
<dbReference type="Proteomes" id="UP000186004">
    <property type="component" value="Unassembled WGS sequence"/>
</dbReference>
<keyword evidence="3 5" id="KW-0238">DNA-binding</keyword>
<dbReference type="EMBL" id="FTNF01000005">
    <property type="protein sequence ID" value="SIQ91071.1"/>
    <property type="molecule type" value="Genomic_DNA"/>
</dbReference>
<evidence type="ECO:0000313" key="8">
    <source>
        <dbReference type="Proteomes" id="UP000186004"/>
    </source>
</evidence>
<evidence type="ECO:0000256" key="2">
    <source>
        <dbReference type="ARBA" id="ARBA00023015"/>
    </source>
</evidence>
<dbReference type="SUPFAM" id="SSF48498">
    <property type="entry name" value="Tetracyclin repressor-like, C-terminal domain"/>
    <property type="match status" value="1"/>
</dbReference>
<keyword evidence="4" id="KW-0804">Transcription</keyword>
<proteinExistence type="predicted"/>
<dbReference type="GO" id="GO:0045892">
    <property type="term" value="P:negative regulation of DNA-templated transcription"/>
    <property type="evidence" value="ECO:0007669"/>
    <property type="project" value="InterPro"/>
</dbReference>
<dbReference type="PRINTS" id="PR00455">
    <property type="entry name" value="HTHTETR"/>
</dbReference>
<accession>A0A1N6WLW7</accession>
<evidence type="ECO:0000256" key="5">
    <source>
        <dbReference type="PROSITE-ProRule" id="PRU00335"/>
    </source>
</evidence>
<evidence type="ECO:0000259" key="6">
    <source>
        <dbReference type="PROSITE" id="PS50977"/>
    </source>
</evidence>
<evidence type="ECO:0000313" key="7">
    <source>
        <dbReference type="EMBL" id="SIQ91071.1"/>
    </source>
</evidence>
<dbReference type="Gene3D" id="1.10.357.10">
    <property type="entry name" value="Tetracycline Repressor, domain 2"/>
    <property type="match status" value="1"/>
</dbReference>
<dbReference type="GO" id="GO:0003700">
    <property type="term" value="F:DNA-binding transcription factor activity"/>
    <property type="evidence" value="ECO:0007669"/>
    <property type="project" value="TreeGrafter"/>
</dbReference>
<evidence type="ECO:0000256" key="3">
    <source>
        <dbReference type="ARBA" id="ARBA00023125"/>
    </source>
</evidence>
<keyword evidence="1" id="KW-0678">Repressor</keyword>
<dbReference type="Pfam" id="PF02909">
    <property type="entry name" value="TetR_C_1"/>
    <property type="match status" value="1"/>
</dbReference>
<dbReference type="AlphaFoldDB" id="A0A1N6WLW7"/>
<name>A0A1N6WLW7_9ACTN</name>
<dbReference type="PRINTS" id="PR00400">
    <property type="entry name" value="TETREPRESSOR"/>
</dbReference>
<organism evidence="7 8">
    <name type="scientific">Micromonospora avicenniae</name>
    <dbReference type="NCBI Taxonomy" id="1198245"/>
    <lineage>
        <taxon>Bacteria</taxon>
        <taxon>Bacillati</taxon>
        <taxon>Actinomycetota</taxon>
        <taxon>Actinomycetes</taxon>
        <taxon>Micromonosporales</taxon>
        <taxon>Micromonosporaceae</taxon>
        <taxon>Micromonospora</taxon>
    </lineage>
</organism>
<dbReference type="InterPro" id="IPR050109">
    <property type="entry name" value="HTH-type_TetR-like_transc_reg"/>
</dbReference>
<dbReference type="PANTHER" id="PTHR30055">
    <property type="entry name" value="HTH-TYPE TRANSCRIPTIONAL REGULATOR RUTR"/>
    <property type="match status" value="1"/>
</dbReference>
<keyword evidence="2" id="KW-0805">Transcription regulation</keyword>
<dbReference type="Pfam" id="PF00440">
    <property type="entry name" value="TetR_N"/>
    <property type="match status" value="1"/>
</dbReference>
<feature type="domain" description="HTH tetR-type" evidence="6">
    <location>
        <begin position="32"/>
        <end position="92"/>
    </location>
</feature>
<dbReference type="GO" id="GO:0000976">
    <property type="term" value="F:transcription cis-regulatory region binding"/>
    <property type="evidence" value="ECO:0007669"/>
    <property type="project" value="TreeGrafter"/>
</dbReference>
<feature type="DNA-binding region" description="H-T-H motif" evidence="5">
    <location>
        <begin position="55"/>
        <end position="74"/>
    </location>
</feature>
<dbReference type="GO" id="GO:0046677">
    <property type="term" value="P:response to antibiotic"/>
    <property type="evidence" value="ECO:0007669"/>
    <property type="project" value="InterPro"/>
</dbReference>
<sequence>MENGVHLNTVLLNGVHYTCGMPRPESTAAYARNSRDDVIEAALGILDQQGLPDLTMRHLAATLGIQPSGLYWHFPNKQALLAAVSDRIIAGARSVDTTGRSWQQRVQAEATALRDALLAFKDGAEVVSSTLALGLGAEGLHRRLTGAIDAGGFDEETSELAAATMVHFIVGHAFHEQQRIQADSLGAVAHAHTLDREDPAEATDRPGAFDFGITLLIAGLERQGTHVPADPASAGSQ</sequence>
<evidence type="ECO:0000256" key="1">
    <source>
        <dbReference type="ARBA" id="ARBA00022491"/>
    </source>
</evidence>
<dbReference type="InterPro" id="IPR036271">
    <property type="entry name" value="Tet_transcr_reg_TetR-rel_C_sf"/>
</dbReference>
<dbReference type="STRING" id="1198245.SAMN05444858_10531"/>